<accession>A0ABX1XCN9</accession>
<dbReference type="EMBL" id="WHNY01000060">
    <property type="protein sequence ID" value="NOU66232.1"/>
    <property type="molecule type" value="Genomic_DNA"/>
</dbReference>
<dbReference type="SUPFAM" id="SSF53756">
    <property type="entry name" value="UDP-Glycosyltransferase/glycogen phosphorylase"/>
    <property type="match status" value="1"/>
</dbReference>
<dbReference type="PANTHER" id="PTHR46656:SF3">
    <property type="entry name" value="PUTATIVE-RELATED"/>
    <property type="match status" value="1"/>
</dbReference>
<gene>
    <name evidence="2" type="ORF">GC096_19515</name>
</gene>
<dbReference type="Gene3D" id="3.40.50.2000">
    <property type="entry name" value="Glycogen Phosphorylase B"/>
    <property type="match status" value="1"/>
</dbReference>
<keyword evidence="3" id="KW-1185">Reference proteome</keyword>
<feature type="domain" description="Glycosyl transferase family 1" evidence="1">
    <location>
        <begin position="308"/>
        <end position="412"/>
    </location>
</feature>
<evidence type="ECO:0000313" key="3">
    <source>
        <dbReference type="Proteomes" id="UP000653578"/>
    </source>
</evidence>
<dbReference type="PANTHER" id="PTHR46656">
    <property type="entry name" value="PUTATIVE-RELATED"/>
    <property type="match status" value="1"/>
</dbReference>
<evidence type="ECO:0000313" key="2">
    <source>
        <dbReference type="EMBL" id="NOU66232.1"/>
    </source>
</evidence>
<comment type="caution">
    <text evidence="2">The sequence shown here is derived from an EMBL/GenBank/DDBJ whole genome shotgun (WGS) entry which is preliminary data.</text>
</comment>
<reference evidence="2 3" key="1">
    <citation type="submission" date="2019-10" db="EMBL/GenBank/DDBJ databases">
        <title>Description of Paenibacillus humi sp. nov.</title>
        <authorList>
            <person name="Carlier A."/>
            <person name="Qi S."/>
        </authorList>
    </citation>
    <scope>NUCLEOTIDE SEQUENCE [LARGE SCALE GENOMIC DNA]</scope>
    <source>
        <strain evidence="2 3">LMG 31461</strain>
    </source>
</reference>
<sequence length="503" mass="57539">MYTLWLSRNDLKNVFSDILGKDRLSFCHWFIDSAEREYGFTNDYIDPVKNSLAFVENDNNQIKTNSESENLNTHRVSFARKIYSLAIWAKPLLIKIVPTSSKEKLKKLKEQLQRKAYPPFVTNLNNTDRNQTAEVLSQGINLIGYSRSQTGVGESCRLAAQSLNAANVPFGIINYNVGNPASNTDNTWVNKEIESSQYNVNVFHINADQMPVAYAHLGSEVFENRYNIGYWHWELPDFPEEWKSSFQFVNEIWVPSQFIMDCISKKSPVPVVKIPHGISLNVPIGIGRESFKLPEKQFLFLTMYDAYSYQERKNPNAVIDVFKKSFDQNDATVGLVIKVNHSKDHPEELKFLEEKIKGYKNIYILAETMSREKVNALINSTDCFVSLHRSEGFGLGLAEAMYLGKPVVGTNWSANIDFMNVKNSCVVDFELVQLGKDYGPYKAYQSWANPDLDHAVYYMRRLVSDPEYYQQIASLGQQTIKNDFSPEAVGKQAEDRLRQLGLL</sequence>
<dbReference type="CDD" id="cd03801">
    <property type="entry name" value="GT4_PimA-like"/>
    <property type="match status" value="1"/>
</dbReference>
<dbReference type="Proteomes" id="UP000653578">
    <property type="component" value="Unassembled WGS sequence"/>
</dbReference>
<dbReference type="InterPro" id="IPR001296">
    <property type="entry name" value="Glyco_trans_1"/>
</dbReference>
<evidence type="ECO:0000259" key="1">
    <source>
        <dbReference type="Pfam" id="PF00534"/>
    </source>
</evidence>
<name>A0ABX1XCN9_9BACL</name>
<dbReference type="Pfam" id="PF00534">
    <property type="entry name" value="Glycos_transf_1"/>
    <property type="match status" value="1"/>
</dbReference>
<protein>
    <submittedName>
        <fullName evidence="2">Glycosyltransferase</fullName>
    </submittedName>
</protein>
<organism evidence="2 3">
    <name type="scientific">Paenibacillus plantarum</name>
    <dbReference type="NCBI Taxonomy" id="2654975"/>
    <lineage>
        <taxon>Bacteria</taxon>
        <taxon>Bacillati</taxon>
        <taxon>Bacillota</taxon>
        <taxon>Bacilli</taxon>
        <taxon>Bacillales</taxon>
        <taxon>Paenibacillaceae</taxon>
        <taxon>Paenibacillus</taxon>
    </lineage>
</organism>
<proteinExistence type="predicted"/>